<feature type="transmembrane region" description="Helical" evidence="8">
    <location>
        <begin position="244"/>
        <end position="265"/>
    </location>
</feature>
<keyword evidence="5 8" id="KW-0812">Transmembrane</keyword>
<dbReference type="OrthoDB" id="1077582at2759"/>
<keyword evidence="11" id="KW-1185">Reference proteome</keyword>
<comment type="pathway">
    <text evidence="2">Secondary metabolite biosynthesis.</text>
</comment>
<keyword evidence="4" id="KW-0808">Transferase</keyword>
<protein>
    <recommendedName>
        <fullName evidence="9">Wax synthase domain-containing protein</fullName>
    </recommendedName>
</protein>
<evidence type="ECO:0000256" key="2">
    <source>
        <dbReference type="ARBA" id="ARBA00005179"/>
    </source>
</evidence>
<feature type="transmembrane region" description="Helical" evidence="8">
    <location>
        <begin position="391"/>
        <end position="409"/>
    </location>
</feature>
<dbReference type="Proteomes" id="UP000765509">
    <property type="component" value="Unassembled WGS sequence"/>
</dbReference>
<organism evidence="10 11">
    <name type="scientific">Austropuccinia psidii MF-1</name>
    <dbReference type="NCBI Taxonomy" id="1389203"/>
    <lineage>
        <taxon>Eukaryota</taxon>
        <taxon>Fungi</taxon>
        <taxon>Dikarya</taxon>
        <taxon>Basidiomycota</taxon>
        <taxon>Pucciniomycotina</taxon>
        <taxon>Pucciniomycetes</taxon>
        <taxon>Pucciniales</taxon>
        <taxon>Sphaerophragmiaceae</taxon>
        <taxon>Austropuccinia</taxon>
    </lineage>
</organism>
<evidence type="ECO:0000256" key="6">
    <source>
        <dbReference type="ARBA" id="ARBA00022989"/>
    </source>
</evidence>
<sequence length="444" mass="50955">MDLKYRDWLAHWAEARPPPWHSPLSWWMLAYHIPIFLQALLTHPALATHDNRLRWWRLALLPINLRLSFGIINDFCFTPITRRGCFNLSLACWGLHLAGRSLEWALFSNQPTNDAYQIQPQFLKSKQSQSASRSPSQFDLCKDIIAGSLDRFFSLRGLKYGWGRKLAEKERSLCYTVKLVVISHYVQMIALVGCILFRDHGSALNAWMAIGLPNFPGALILAEGLASLAFGFLIIAGMELSAGYLALLSHFITWVSQSVSLPFWFVSFWDPKLFIPLFHIPHQPPSLAWFWGKGWHQLFRRGYLICGALPASRAAAKLGFGLKAQRILGLFGSFLVSGIQHEIAIRFVARPTHPSPHVHFISYPGSLVFFLIQPIGILLEPYIIPLIPHSLGGAWTWTIIFILWTCIPFRDQYMLNYRVIDYLYPPLERWHKIGFAIPYKIMEW</sequence>
<feature type="transmembrane region" description="Helical" evidence="8">
    <location>
        <begin position="26"/>
        <end position="47"/>
    </location>
</feature>
<feature type="transmembrane region" description="Helical" evidence="8">
    <location>
        <begin position="327"/>
        <end position="348"/>
    </location>
</feature>
<comment type="subcellular location">
    <subcellularLocation>
        <location evidence="1">Membrane</location>
        <topology evidence="1">Multi-pass membrane protein</topology>
    </subcellularLocation>
</comment>
<dbReference type="EMBL" id="AVOT02034575">
    <property type="protein sequence ID" value="MBW0528710.1"/>
    <property type="molecule type" value="Genomic_DNA"/>
</dbReference>
<dbReference type="PANTHER" id="PTHR31595">
    <property type="entry name" value="LONG-CHAIN-ALCOHOL O-FATTY-ACYLTRANSFERASE 3-RELATED"/>
    <property type="match status" value="1"/>
</dbReference>
<name>A0A9Q3F0Z6_9BASI</name>
<feature type="transmembrane region" description="Helical" evidence="8">
    <location>
        <begin position="360"/>
        <end position="379"/>
    </location>
</feature>
<evidence type="ECO:0000256" key="5">
    <source>
        <dbReference type="ARBA" id="ARBA00022692"/>
    </source>
</evidence>
<feature type="transmembrane region" description="Helical" evidence="8">
    <location>
        <begin position="218"/>
        <end position="237"/>
    </location>
</feature>
<comment type="caution">
    <text evidence="10">The sequence shown here is derived from an EMBL/GenBank/DDBJ whole genome shotgun (WGS) entry which is preliminary data.</text>
</comment>
<evidence type="ECO:0000256" key="8">
    <source>
        <dbReference type="SAM" id="Phobius"/>
    </source>
</evidence>
<evidence type="ECO:0000256" key="3">
    <source>
        <dbReference type="ARBA" id="ARBA00007282"/>
    </source>
</evidence>
<evidence type="ECO:0000259" key="9">
    <source>
        <dbReference type="Pfam" id="PF13813"/>
    </source>
</evidence>
<dbReference type="Pfam" id="PF13813">
    <property type="entry name" value="MBOAT_2"/>
    <property type="match status" value="1"/>
</dbReference>
<dbReference type="GO" id="GO:0016020">
    <property type="term" value="C:membrane"/>
    <property type="evidence" value="ECO:0007669"/>
    <property type="project" value="UniProtKB-SubCell"/>
</dbReference>
<dbReference type="InterPro" id="IPR044851">
    <property type="entry name" value="Wax_synthase"/>
</dbReference>
<evidence type="ECO:0000256" key="7">
    <source>
        <dbReference type="ARBA" id="ARBA00023136"/>
    </source>
</evidence>
<reference evidence="10" key="1">
    <citation type="submission" date="2021-03" db="EMBL/GenBank/DDBJ databases">
        <title>Draft genome sequence of rust myrtle Austropuccinia psidii MF-1, a brazilian biotype.</title>
        <authorList>
            <person name="Quecine M.C."/>
            <person name="Pachon D.M.R."/>
            <person name="Bonatelli M.L."/>
            <person name="Correr F.H."/>
            <person name="Franceschini L.M."/>
            <person name="Leite T.F."/>
            <person name="Margarido G.R.A."/>
            <person name="Almeida C.A."/>
            <person name="Ferrarezi J.A."/>
            <person name="Labate C.A."/>
        </authorList>
    </citation>
    <scope>NUCLEOTIDE SEQUENCE</scope>
    <source>
        <strain evidence="10">MF-1</strain>
    </source>
</reference>
<keyword evidence="6 8" id="KW-1133">Transmembrane helix</keyword>
<comment type="similarity">
    <text evidence="3">Belongs to the wax synthase family.</text>
</comment>
<feature type="transmembrane region" description="Helical" evidence="8">
    <location>
        <begin position="173"/>
        <end position="198"/>
    </location>
</feature>
<evidence type="ECO:0000313" key="10">
    <source>
        <dbReference type="EMBL" id="MBW0528710.1"/>
    </source>
</evidence>
<evidence type="ECO:0000313" key="11">
    <source>
        <dbReference type="Proteomes" id="UP000765509"/>
    </source>
</evidence>
<evidence type="ECO:0000256" key="4">
    <source>
        <dbReference type="ARBA" id="ARBA00022679"/>
    </source>
</evidence>
<dbReference type="GO" id="GO:0008374">
    <property type="term" value="F:O-acyltransferase activity"/>
    <property type="evidence" value="ECO:0007669"/>
    <property type="project" value="InterPro"/>
</dbReference>
<dbReference type="PANTHER" id="PTHR31595:SF57">
    <property type="entry name" value="OS04G0481900 PROTEIN"/>
    <property type="match status" value="1"/>
</dbReference>
<feature type="domain" description="Wax synthase" evidence="9">
    <location>
        <begin position="276"/>
        <end position="360"/>
    </location>
</feature>
<accession>A0A9Q3F0Z6</accession>
<dbReference type="GO" id="GO:0006629">
    <property type="term" value="P:lipid metabolic process"/>
    <property type="evidence" value="ECO:0007669"/>
    <property type="project" value="InterPro"/>
</dbReference>
<keyword evidence="7 8" id="KW-0472">Membrane</keyword>
<dbReference type="AlphaFoldDB" id="A0A9Q3F0Z6"/>
<evidence type="ECO:0000256" key="1">
    <source>
        <dbReference type="ARBA" id="ARBA00004141"/>
    </source>
</evidence>
<proteinExistence type="inferred from homology"/>
<dbReference type="InterPro" id="IPR032805">
    <property type="entry name" value="Wax_synthase_dom"/>
</dbReference>
<gene>
    <name evidence="10" type="ORF">O181_068425</name>
</gene>